<dbReference type="Pfam" id="PF12974">
    <property type="entry name" value="Phosphonate-bd"/>
    <property type="match status" value="1"/>
</dbReference>
<dbReference type="PANTHER" id="PTHR35841">
    <property type="entry name" value="PHOSPHONATES-BINDING PERIPLASMIC PROTEIN"/>
    <property type="match status" value="1"/>
</dbReference>
<dbReference type="PANTHER" id="PTHR35841:SF1">
    <property type="entry name" value="PHOSPHONATES-BINDING PERIPLASMIC PROTEIN"/>
    <property type="match status" value="1"/>
</dbReference>
<organism evidence="1 2">
    <name type="scientific">Actibacterium lipolyticum</name>
    <dbReference type="NCBI Taxonomy" id="1524263"/>
    <lineage>
        <taxon>Bacteria</taxon>
        <taxon>Pseudomonadati</taxon>
        <taxon>Pseudomonadota</taxon>
        <taxon>Alphaproteobacteria</taxon>
        <taxon>Rhodobacterales</taxon>
        <taxon>Roseobacteraceae</taxon>
        <taxon>Actibacterium</taxon>
    </lineage>
</organism>
<gene>
    <name evidence="1" type="ORF">COL8621_02305</name>
</gene>
<sequence length="257" mass="27576">MIASFPMYDRPENAAAHDALWSLIRDALRDEGVPAPHALDREIDIVTGWGHPELVFGQICGLPLRRDFHDRVEVIGTLDFGLADTPAGHYRSVFVARHDDAEDAASYADRHFAFNDESSHSGWAAPQLFAKRNGFSFRNPTLTGAHRQSAAAVASGKADIAALDEVSWRFIRAHDKAAQALKVIGRTDASPGLAFIAAKGTDTTAHFRALKTAVGTLSDADRHALGIRGLAHIPLSDYLAVPTPPGPGQATGDTPES</sequence>
<dbReference type="Gene3D" id="3.40.190.10">
    <property type="entry name" value="Periplasmic binding protein-like II"/>
    <property type="match status" value="1"/>
</dbReference>
<name>A0A238KL14_9RHOB</name>
<dbReference type="AlphaFoldDB" id="A0A238KL14"/>
<dbReference type="RefSeq" id="WP_093967473.1">
    <property type="nucleotide sequence ID" value="NZ_FXYE01000002.1"/>
</dbReference>
<dbReference type="SUPFAM" id="SSF53850">
    <property type="entry name" value="Periplasmic binding protein-like II"/>
    <property type="match status" value="1"/>
</dbReference>
<protein>
    <submittedName>
        <fullName evidence="1">ABC transporter, phosphonate, periplasmic substrate-binding protein</fullName>
    </submittedName>
</protein>
<dbReference type="EMBL" id="FXYE01000002">
    <property type="protein sequence ID" value="SMX43454.1"/>
    <property type="molecule type" value="Genomic_DNA"/>
</dbReference>
<dbReference type="Proteomes" id="UP000202922">
    <property type="component" value="Unassembled WGS sequence"/>
</dbReference>
<evidence type="ECO:0000313" key="2">
    <source>
        <dbReference type="Proteomes" id="UP000202922"/>
    </source>
</evidence>
<accession>A0A238KL14</accession>
<dbReference type="OrthoDB" id="7353682at2"/>
<reference evidence="2" key="1">
    <citation type="submission" date="2017-05" db="EMBL/GenBank/DDBJ databases">
        <authorList>
            <person name="Rodrigo-Torres L."/>
            <person name="Arahal R. D."/>
            <person name="Lucena T."/>
        </authorList>
    </citation>
    <scope>NUCLEOTIDE SEQUENCE [LARGE SCALE GENOMIC DNA]</scope>
    <source>
        <strain evidence="2">CECT 8621</strain>
    </source>
</reference>
<evidence type="ECO:0000313" key="1">
    <source>
        <dbReference type="EMBL" id="SMX43454.1"/>
    </source>
</evidence>
<keyword evidence="2" id="KW-1185">Reference proteome</keyword>
<proteinExistence type="predicted"/>